<dbReference type="Proteomes" id="UP000189055">
    <property type="component" value="Plasmid pAC1084_1"/>
</dbReference>
<feature type="region of interest" description="Disordered" evidence="1">
    <location>
        <begin position="1"/>
        <end position="24"/>
    </location>
</feature>
<evidence type="ECO:0000256" key="1">
    <source>
        <dbReference type="SAM" id="MobiDB-lite"/>
    </source>
</evidence>
<keyword evidence="3" id="KW-0614">Plasmid</keyword>
<dbReference type="Pfam" id="PF22653">
    <property type="entry name" value="DUF7007"/>
    <property type="match status" value="1"/>
</dbReference>
<feature type="compositionally biased region" description="Basic and acidic residues" evidence="1">
    <location>
        <begin position="13"/>
        <end position="24"/>
    </location>
</feature>
<dbReference type="AlphaFoldDB" id="A0A1U9LJP5"/>
<sequence>MSQHENPSQPLPRIERPEHPLSFRPVHDERGRLTVLEGIGRLTGGEEQVLVVGRPQVAGDLTGVWEILDAVSPRSPKKLERAWGLGLLPHDTLKRRMGQVVADVEYSILHPEVLGRKLSLKEIRASEVQDTPWGQPDHVTVFRVDPESGAPDIMSVSTPGHGGFVLTGKAQKGMPSCLRLGSGDTGFYEEDSDWTRVALAHPKFFTPGALAKAEEVLRHWEPQAWEQFYGRQLEPGQSNVNDRANFLAAHENDLIVVSARLVPGDEANILVTAVPGENRNLMGTDREKQFIIPYDEYRSGQVDPVSGRKLGIFLIDQDRHPEYAPEEAPYPGM</sequence>
<gene>
    <name evidence="3" type="ORF">A0U91_16680</name>
</gene>
<evidence type="ECO:0000259" key="2">
    <source>
        <dbReference type="Pfam" id="PF22653"/>
    </source>
</evidence>
<dbReference type="InterPro" id="IPR054276">
    <property type="entry name" value="DUF7007"/>
</dbReference>
<evidence type="ECO:0000313" key="3">
    <source>
        <dbReference type="EMBL" id="AQT06641.1"/>
    </source>
</evidence>
<name>A0A1U9LJP5_9PROT</name>
<accession>A0A1U9LJP5</accession>
<dbReference type="EMBL" id="CP014688">
    <property type="protein sequence ID" value="AQT06641.1"/>
    <property type="molecule type" value="Genomic_DNA"/>
</dbReference>
<feature type="domain" description="DUF7007" evidence="2">
    <location>
        <begin position="129"/>
        <end position="250"/>
    </location>
</feature>
<organism evidence="3 4">
    <name type="scientific">Acetobacter persici</name>
    <dbReference type="NCBI Taxonomy" id="1076596"/>
    <lineage>
        <taxon>Bacteria</taxon>
        <taxon>Pseudomonadati</taxon>
        <taxon>Pseudomonadota</taxon>
        <taxon>Alphaproteobacteria</taxon>
        <taxon>Acetobacterales</taxon>
        <taxon>Acetobacteraceae</taxon>
        <taxon>Acetobacter</taxon>
    </lineage>
</organism>
<dbReference type="KEGG" id="aper:A0U91_16680"/>
<proteinExistence type="predicted"/>
<geneLocation type="plasmid" evidence="4">
    <name>pac1084_1</name>
</geneLocation>
<reference evidence="3 4" key="1">
    <citation type="submission" date="2016-03" db="EMBL/GenBank/DDBJ databases">
        <title>Acetic acid bacteria sequencing.</title>
        <authorList>
            <person name="Brandt J."/>
            <person name="Jakob F."/>
            <person name="Vogel R.F."/>
        </authorList>
    </citation>
    <scope>NUCLEOTIDE SEQUENCE [LARGE SCALE GENOMIC DNA]</scope>
    <source>
        <strain evidence="3 4">TMW2.1084</strain>
        <plasmid evidence="4">pac1084_1</plasmid>
    </source>
</reference>
<dbReference type="RefSeq" id="WP_077932265.1">
    <property type="nucleotide sequence ID" value="NZ_CP014688.1"/>
</dbReference>
<evidence type="ECO:0000313" key="4">
    <source>
        <dbReference type="Proteomes" id="UP000189055"/>
    </source>
</evidence>
<protein>
    <recommendedName>
        <fullName evidence="2">DUF7007 domain-containing protein</fullName>
    </recommendedName>
</protein>